<dbReference type="OrthoDB" id="9900142at2"/>
<accession>A0A2V5K0A7</accession>
<sequence>METAGQSWQHQCQEIRNACSNSDWSQVIEGCNELIQYARQQSDAAPAAAVPNNDKQQQLFIQGHAEQD</sequence>
<dbReference type="RefSeq" id="WP_110843323.1">
    <property type="nucleotide sequence ID" value="NZ_QJVJ01000016.1"/>
</dbReference>
<dbReference type="Proteomes" id="UP000247476">
    <property type="component" value="Unassembled WGS sequence"/>
</dbReference>
<organism evidence="2 3">
    <name type="scientific">Paenibacillus flagellatus</name>
    <dbReference type="NCBI Taxonomy" id="2211139"/>
    <lineage>
        <taxon>Bacteria</taxon>
        <taxon>Bacillati</taxon>
        <taxon>Bacillota</taxon>
        <taxon>Bacilli</taxon>
        <taxon>Bacillales</taxon>
        <taxon>Paenibacillaceae</taxon>
        <taxon>Paenibacillus</taxon>
    </lineage>
</organism>
<feature type="region of interest" description="Disordered" evidence="1">
    <location>
        <begin position="42"/>
        <end position="68"/>
    </location>
</feature>
<evidence type="ECO:0000313" key="2">
    <source>
        <dbReference type="EMBL" id="PYI50863.1"/>
    </source>
</evidence>
<keyword evidence="3" id="KW-1185">Reference proteome</keyword>
<evidence type="ECO:0000313" key="3">
    <source>
        <dbReference type="Proteomes" id="UP000247476"/>
    </source>
</evidence>
<dbReference type="EMBL" id="QJVJ01000016">
    <property type="protein sequence ID" value="PYI50863.1"/>
    <property type="molecule type" value="Genomic_DNA"/>
</dbReference>
<evidence type="ECO:0000256" key="1">
    <source>
        <dbReference type="SAM" id="MobiDB-lite"/>
    </source>
</evidence>
<gene>
    <name evidence="2" type="ORF">DLM86_27740</name>
</gene>
<protein>
    <submittedName>
        <fullName evidence="2">Uncharacterized protein</fullName>
    </submittedName>
</protein>
<reference evidence="2 3" key="1">
    <citation type="submission" date="2018-05" db="EMBL/GenBank/DDBJ databases">
        <title>Paenibacillus flagellatus sp. nov., isolated from selenium mineral soil.</title>
        <authorList>
            <person name="Dai X."/>
        </authorList>
    </citation>
    <scope>NUCLEOTIDE SEQUENCE [LARGE SCALE GENOMIC DNA]</scope>
    <source>
        <strain evidence="2 3">DXL2</strain>
    </source>
</reference>
<proteinExistence type="predicted"/>
<comment type="caution">
    <text evidence="2">The sequence shown here is derived from an EMBL/GenBank/DDBJ whole genome shotgun (WGS) entry which is preliminary data.</text>
</comment>
<name>A0A2V5K0A7_9BACL</name>
<dbReference type="AlphaFoldDB" id="A0A2V5K0A7"/>